<dbReference type="RefSeq" id="WP_171084538.1">
    <property type="nucleotide sequence ID" value="NZ_BNBU01000017.1"/>
</dbReference>
<keyword evidence="3" id="KW-1185">Reference proteome</keyword>
<organism evidence="2 3">
    <name type="scientific">Streptomyces morookaense</name>
    <name type="common">Streptoverticillium morookaense</name>
    <dbReference type="NCBI Taxonomy" id="1970"/>
    <lineage>
        <taxon>Bacteria</taxon>
        <taxon>Bacillati</taxon>
        <taxon>Actinomycetota</taxon>
        <taxon>Actinomycetes</taxon>
        <taxon>Kitasatosporales</taxon>
        <taxon>Streptomycetaceae</taxon>
        <taxon>Streptomyces</taxon>
    </lineage>
</organism>
<evidence type="ECO:0000313" key="2">
    <source>
        <dbReference type="EMBL" id="NVK80603.1"/>
    </source>
</evidence>
<reference evidence="2 3" key="1">
    <citation type="submission" date="2020-04" db="EMBL/GenBank/DDBJ databases">
        <title>Draft Genome Sequence of Streptomyces morookaense DSM 40503, an 8-azaguanine-producing strain.</title>
        <authorList>
            <person name="Qi J."/>
            <person name="Gao J.-M."/>
        </authorList>
    </citation>
    <scope>NUCLEOTIDE SEQUENCE [LARGE SCALE GENOMIC DNA]</scope>
    <source>
        <strain evidence="2 3">DSM 40503</strain>
    </source>
</reference>
<proteinExistence type="predicted"/>
<feature type="region of interest" description="Disordered" evidence="1">
    <location>
        <begin position="65"/>
        <end position="125"/>
    </location>
</feature>
<evidence type="ECO:0000256" key="1">
    <source>
        <dbReference type="SAM" id="MobiDB-lite"/>
    </source>
</evidence>
<gene>
    <name evidence="2" type="ORF">HG542_23505</name>
</gene>
<sequence>MVDHVPGTGLVKEAVNGTLDVVGSVSPRARRAAVYAGVGVLGAAGIVEWPVAAAGAAVVWLTQQRPASGGAEAAPTGREQGSPAGAATAPKQMKDASKASSPTEDGRGDGPVPIDTGTPSDRAAD</sequence>
<name>A0A7Y7B7S8_STRMO</name>
<accession>A0A7Y7B7S8</accession>
<dbReference type="AlphaFoldDB" id="A0A7Y7B7S8"/>
<dbReference type="EMBL" id="JABBXF010000058">
    <property type="protein sequence ID" value="NVK80603.1"/>
    <property type="molecule type" value="Genomic_DNA"/>
</dbReference>
<evidence type="ECO:0000313" key="3">
    <source>
        <dbReference type="Proteomes" id="UP000587462"/>
    </source>
</evidence>
<dbReference type="Proteomes" id="UP000587462">
    <property type="component" value="Unassembled WGS sequence"/>
</dbReference>
<comment type="caution">
    <text evidence="2">The sequence shown here is derived from an EMBL/GenBank/DDBJ whole genome shotgun (WGS) entry which is preliminary data.</text>
</comment>
<protein>
    <submittedName>
        <fullName evidence="2">Uncharacterized protein</fullName>
    </submittedName>
</protein>